<keyword evidence="9 10" id="KW-0143">Chaperone</keyword>
<evidence type="ECO:0000256" key="9">
    <source>
        <dbReference type="ARBA" id="ARBA00023186"/>
    </source>
</evidence>
<sequence precursor="true">MTRILLVAALLPALAHAGAEENLKQKLAKLKQFQAGFSQQVFDDQGNLIQEGRGRLAVSAPDRFRWQLTAPEESLVVADGNAVWVYDPLMEAVSIYRQDDAIAQTPLTILTRTDAEAWDQYRFSEQGQCFTAEPKSEDSHVRMMSVCFDGERIASLAMVDSQAVRSEFALSGFTSEGVAMSEFRFTAPEGTEIDDQRGQ</sequence>
<accession>A0A4U1BDM6</accession>
<dbReference type="GO" id="GO:0030288">
    <property type="term" value="C:outer membrane-bounded periplasmic space"/>
    <property type="evidence" value="ECO:0007669"/>
    <property type="project" value="TreeGrafter"/>
</dbReference>
<evidence type="ECO:0000256" key="5">
    <source>
        <dbReference type="ARBA" id="ARBA00022448"/>
    </source>
</evidence>
<evidence type="ECO:0000256" key="3">
    <source>
        <dbReference type="ARBA" id="ARBA00011245"/>
    </source>
</evidence>
<evidence type="ECO:0000256" key="2">
    <source>
        <dbReference type="ARBA" id="ARBA00007615"/>
    </source>
</evidence>
<evidence type="ECO:0000256" key="8">
    <source>
        <dbReference type="ARBA" id="ARBA00022927"/>
    </source>
</evidence>
<keyword evidence="6 10" id="KW-0732">Signal</keyword>
<keyword evidence="11" id="KW-0449">Lipoprotein</keyword>
<dbReference type="SUPFAM" id="SSF89392">
    <property type="entry name" value="Prokaryotic lipoproteins and lipoprotein localization factors"/>
    <property type="match status" value="1"/>
</dbReference>
<dbReference type="PANTHER" id="PTHR35869:SF1">
    <property type="entry name" value="OUTER-MEMBRANE LIPOPROTEIN CARRIER PROTEIN"/>
    <property type="match status" value="1"/>
</dbReference>
<gene>
    <name evidence="10 11" type="primary">lolA</name>
    <name evidence="11" type="ORF">FCL40_09590</name>
</gene>
<keyword evidence="8 10" id="KW-0653">Protein transport</keyword>
<name>A0A4U1BDM6_9GAMM</name>
<dbReference type="HAMAP" id="MF_00240">
    <property type="entry name" value="LolA"/>
    <property type="match status" value="1"/>
</dbReference>
<dbReference type="Pfam" id="PF03548">
    <property type="entry name" value="LolA"/>
    <property type="match status" value="1"/>
</dbReference>
<dbReference type="GO" id="GO:0044874">
    <property type="term" value="P:lipoprotein localization to outer membrane"/>
    <property type="evidence" value="ECO:0007669"/>
    <property type="project" value="UniProtKB-UniRule"/>
</dbReference>
<keyword evidence="5 10" id="KW-0813">Transport</keyword>
<keyword evidence="7 10" id="KW-0574">Periplasm</keyword>
<organism evidence="11 12">
    <name type="scientific">Ferrimonas sediminicola</name>
    <dbReference type="NCBI Taxonomy" id="2569538"/>
    <lineage>
        <taxon>Bacteria</taxon>
        <taxon>Pseudomonadati</taxon>
        <taxon>Pseudomonadota</taxon>
        <taxon>Gammaproteobacteria</taxon>
        <taxon>Alteromonadales</taxon>
        <taxon>Ferrimonadaceae</taxon>
        <taxon>Ferrimonas</taxon>
    </lineage>
</organism>
<dbReference type="EMBL" id="SWCI01000005">
    <property type="protein sequence ID" value="TKB48885.1"/>
    <property type="molecule type" value="Genomic_DNA"/>
</dbReference>
<dbReference type="GO" id="GO:0042953">
    <property type="term" value="P:lipoprotein transport"/>
    <property type="evidence" value="ECO:0007669"/>
    <property type="project" value="InterPro"/>
</dbReference>
<dbReference type="Gene3D" id="2.50.20.10">
    <property type="entry name" value="Lipoprotein localisation LolA/LolB/LppX"/>
    <property type="match status" value="1"/>
</dbReference>
<comment type="subcellular location">
    <subcellularLocation>
        <location evidence="1 10">Periplasm</location>
    </subcellularLocation>
</comment>
<evidence type="ECO:0000256" key="6">
    <source>
        <dbReference type="ARBA" id="ARBA00022729"/>
    </source>
</evidence>
<comment type="caution">
    <text evidence="11">The sequence shown here is derived from an EMBL/GenBank/DDBJ whole genome shotgun (WGS) entry which is preliminary data.</text>
</comment>
<comment type="function">
    <text evidence="10">Participates in the translocation of lipoproteins from the inner membrane to the outer membrane. Only forms a complex with a lipoprotein if the residue after the N-terminal Cys is not an aspartate (The Asp acts as a targeting signal to indicate that the lipoprotein should stay in the inner membrane).</text>
</comment>
<dbReference type="InterPro" id="IPR029046">
    <property type="entry name" value="LolA/LolB/LppX"/>
</dbReference>
<evidence type="ECO:0000256" key="10">
    <source>
        <dbReference type="HAMAP-Rule" id="MF_00240"/>
    </source>
</evidence>
<dbReference type="CDD" id="cd16325">
    <property type="entry name" value="LolA"/>
    <property type="match status" value="1"/>
</dbReference>
<dbReference type="OrthoDB" id="9787361at2"/>
<comment type="subunit">
    <text evidence="3 10">Monomer.</text>
</comment>
<proteinExistence type="inferred from homology"/>
<reference evidence="11 12" key="1">
    <citation type="submission" date="2019-04" db="EMBL/GenBank/DDBJ databases">
        <authorList>
            <person name="Hwang J.C."/>
        </authorList>
    </citation>
    <scope>NUCLEOTIDE SEQUENCE [LARGE SCALE GENOMIC DNA]</scope>
    <source>
        <strain evidence="11 12">IMCC35001</strain>
    </source>
</reference>
<evidence type="ECO:0000313" key="11">
    <source>
        <dbReference type="EMBL" id="TKB48885.1"/>
    </source>
</evidence>
<evidence type="ECO:0000256" key="7">
    <source>
        <dbReference type="ARBA" id="ARBA00022764"/>
    </source>
</evidence>
<evidence type="ECO:0000256" key="4">
    <source>
        <dbReference type="ARBA" id="ARBA00014035"/>
    </source>
</evidence>
<dbReference type="PANTHER" id="PTHR35869">
    <property type="entry name" value="OUTER-MEMBRANE LIPOPROTEIN CARRIER PROTEIN"/>
    <property type="match status" value="1"/>
</dbReference>
<dbReference type="InterPro" id="IPR018323">
    <property type="entry name" value="OM_lipoprot_carrier_LolA_Pbac"/>
</dbReference>
<evidence type="ECO:0000313" key="12">
    <source>
        <dbReference type="Proteomes" id="UP000305674"/>
    </source>
</evidence>
<dbReference type="InterPro" id="IPR004564">
    <property type="entry name" value="OM_lipoprot_carrier_LolA-like"/>
</dbReference>
<evidence type="ECO:0000256" key="1">
    <source>
        <dbReference type="ARBA" id="ARBA00004418"/>
    </source>
</evidence>
<feature type="chain" id="PRO_5021058365" description="Outer-membrane lipoprotein carrier protein" evidence="10">
    <location>
        <begin position="18"/>
        <end position="199"/>
    </location>
</feature>
<feature type="signal peptide" evidence="10">
    <location>
        <begin position="1"/>
        <end position="17"/>
    </location>
</feature>
<dbReference type="RefSeq" id="WP_136853079.1">
    <property type="nucleotide sequence ID" value="NZ_SWCI01000005.1"/>
</dbReference>
<comment type="similarity">
    <text evidence="2 10">Belongs to the LolA family.</text>
</comment>
<dbReference type="Proteomes" id="UP000305674">
    <property type="component" value="Unassembled WGS sequence"/>
</dbReference>
<protein>
    <recommendedName>
        <fullName evidence="4 10">Outer-membrane lipoprotein carrier protein</fullName>
    </recommendedName>
</protein>
<dbReference type="NCBIfam" id="TIGR00547">
    <property type="entry name" value="lolA"/>
    <property type="match status" value="1"/>
</dbReference>
<dbReference type="AlphaFoldDB" id="A0A4U1BDM6"/>
<keyword evidence="12" id="KW-1185">Reference proteome</keyword>